<dbReference type="Gene3D" id="3.40.640.10">
    <property type="entry name" value="Type I PLP-dependent aspartate aminotransferase-like (Major domain)"/>
    <property type="match status" value="1"/>
</dbReference>
<dbReference type="SUPFAM" id="SSF53383">
    <property type="entry name" value="PLP-dependent transferases"/>
    <property type="match status" value="1"/>
</dbReference>
<protein>
    <submittedName>
        <fullName evidence="4">Cystathionine gamma-synthase/O-acetylhomoserine (Thiol)-lyase</fullName>
        <ecNumber evidence="4">2.5.1.-</ecNumber>
    </submittedName>
</protein>
<sequence length="101" mass="10856">MRVGAVPAVDRTAAKPVLTRRLELAADFVMHLGTKPINGHTDVVAGVLSCRDKTSAVWQAVGIIGPLKDWLLMRGMRPLRLSIGIEEAGDLIADLKQALMA</sequence>
<name>A0A1Y5RB10_9RHOB</name>
<proteinExistence type="inferred from homology"/>
<evidence type="ECO:0000256" key="1">
    <source>
        <dbReference type="ARBA" id="ARBA00001933"/>
    </source>
</evidence>
<dbReference type="GO" id="GO:0019346">
    <property type="term" value="P:transsulfuration"/>
    <property type="evidence" value="ECO:0007669"/>
    <property type="project" value="InterPro"/>
</dbReference>
<dbReference type="Pfam" id="PF01053">
    <property type="entry name" value="Cys_Met_Meta_PP"/>
    <property type="match status" value="1"/>
</dbReference>
<comment type="cofactor">
    <cofactor evidence="1 3">
        <name>pyridoxal 5'-phosphate</name>
        <dbReference type="ChEBI" id="CHEBI:597326"/>
    </cofactor>
</comment>
<dbReference type="PANTHER" id="PTHR11808">
    <property type="entry name" value="TRANS-SULFURATION ENZYME FAMILY MEMBER"/>
    <property type="match status" value="1"/>
</dbReference>
<keyword evidence="4" id="KW-0808">Transferase</keyword>
<accession>A0A1Y5RB10</accession>
<evidence type="ECO:0000313" key="5">
    <source>
        <dbReference type="Proteomes" id="UP000193827"/>
    </source>
</evidence>
<dbReference type="PANTHER" id="PTHR11808:SF85">
    <property type="entry name" value="CYSTATHIONINE GAMMA-LYASE-RELATED"/>
    <property type="match status" value="1"/>
</dbReference>
<comment type="similarity">
    <text evidence="3">Belongs to the trans-sulfuration enzymes family.</text>
</comment>
<dbReference type="InterPro" id="IPR015424">
    <property type="entry name" value="PyrdxlP-dep_Trfase"/>
</dbReference>
<dbReference type="RefSeq" id="WP_085890758.1">
    <property type="nucleotide sequence ID" value="NZ_FWFL01000001.1"/>
</dbReference>
<dbReference type="AlphaFoldDB" id="A0A1Y5RB10"/>
<dbReference type="InterPro" id="IPR015422">
    <property type="entry name" value="PyrdxlP-dep_Trfase_small"/>
</dbReference>
<dbReference type="EMBL" id="FWFL01000001">
    <property type="protein sequence ID" value="SLN13247.1"/>
    <property type="molecule type" value="Genomic_DNA"/>
</dbReference>
<dbReference type="Gene3D" id="3.90.1150.10">
    <property type="entry name" value="Aspartate Aminotransferase, domain 1"/>
    <property type="match status" value="1"/>
</dbReference>
<evidence type="ECO:0000313" key="4">
    <source>
        <dbReference type="EMBL" id="SLN13247.1"/>
    </source>
</evidence>
<evidence type="ECO:0000256" key="2">
    <source>
        <dbReference type="ARBA" id="ARBA00022898"/>
    </source>
</evidence>
<keyword evidence="2 3" id="KW-0663">Pyridoxal phosphate</keyword>
<dbReference type="InterPro" id="IPR000277">
    <property type="entry name" value="Cys/Met-Metab_PyrdxlP-dep_enz"/>
</dbReference>
<dbReference type="GO" id="GO:0005737">
    <property type="term" value="C:cytoplasm"/>
    <property type="evidence" value="ECO:0007669"/>
    <property type="project" value="TreeGrafter"/>
</dbReference>
<reference evidence="4 5" key="1">
    <citation type="submission" date="2017-03" db="EMBL/GenBank/DDBJ databases">
        <authorList>
            <person name="Afonso C.L."/>
            <person name="Miller P.J."/>
            <person name="Scott M.A."/>
            <person name="Spackman E."/>
            <person name="Goraichik I."/>
            <person name="Dimitrov K.M."/>
            <person name="Suarez D.L."/>
            <person name="Swayne D.E."/>
        </authorList>
    </citation>
    <scope>NUCLEOTIDE SEQUENCE [LARGE SCALE GENOMIC DNA]</scope>
    <source>
        <strain evidence="4 5">CECT 8287</strain>
    </source>
</reference>
<dbReference type="GO" id="GO:0004123">
    <property type="term" value="F:cystathionine gamma-lyase activity"/>
    <property type="evidence" value="ECO:0007669"/>
    <property type="project" value="TreeGrafter"/>
</dbReference>
<dbReference type="EC" id="2.5.1.-" evidence="4"/>
<evidence type="ECO:0000256" key="3">
    <source>
        <dbReference type="RuleBase" id="RU362118"/>
    </source>
</evidence>
<dbReference type="GO" id="GO:0030170">
    <property type="term" value="F:pyridoxal phosphate binding"/>
    <property type="evidence" value="ECO:0007669"/>
    <property type="project" value="InterPro"/>
</dbReference>
<dbReference type="InterPro" id="IPR015421">
    <property type="entry name" value="PyrdxlP-dep_Trfase_major"/>
</dbReference>
<keyword evidence="5" id="KW-1185">Reference proteome</keyword>
<dbReference type="Proteomes" id="UP000193827">
    <property type="component" value="Unassembled WGS sequence"/>
</dbReference>
<keyword evidence="4" id="KW-0456">Lyase</keyword>
<gene>
    <name evidence="4" type="primary">metI</name>
    <name evidence="4" type="ORF">PEL8287_00505</name>
</gene>
<dbReference type="GO" id="GO:0019343">
    <property type="term" value="P:cysteine biosynthetic process via cystathionine"/>
    <property type="evidence" value="ECO:0007669"/>
    <property type="project" value="TreeGrafter"/>
</dbReference>
<dbReference type="OrthoDB" id="9805807at2"/>
<organism evidence="4 5">
    <name type="scientific">Roseovarius litorisediminis</name>
    <dbReference type="NCBI Taxonomy" id="1312363"/>
    <lineage>
        <taxon>Bacteria</taxon>
        <taxon>Pseudomonadati</taxon>
        <taxon>Pseudomonadota</taxon>
        <taxon>Alphaproteobacteria</taxon>
        <taxon>Rhodobacterales</taxon>
        <taxon>Roseobacteraceae</taxon>
        <taxon>Roseovarius</taxon>
    </lineage>
</organism>
<dbReference type="GO" id="GO:0016740">
    <property type="term" value="F:transferase activity"/>
    <property type="evidence" value="ECO:0007669"/>
    <property type="project" value="UniProtKB-KW"/>
</dbReference>